<gene>
    <name evidence="1" type="ORF">phiTE_171</name>
</gene>
<protein>
    <submittedName>
        <fullName evidence="1">Exonuclease</fullName>
    </submittedName>
</protein>
<dbReference type="OrthoDB" id="6588at10239"/>
<keyword evidence="1" id="KW-0269">Exonuclease</keyword>
<evidence type="ECO:0000313" key="1">
    <source>
        <dbReference type="EMBL" id="AEZ66337.1"/>
    </source>
</evidence>
<proteinExistence type="predicted"/>
<reference evidence="2" key="1">
    <citation type="submission" date="2011-11" db="EMBL/GenBank/DDBJ databases">
        <title>Escape from toxin-antitoxin mediated abortive infection can occur by recombination within a generalized transducing phage of Pectobacterium atrosepticum.</title>
        <authorList>
            <person name="Blower T.R."/>
            <person name="Evans T.J."/>
            <person name="Przybilski R."/>
            <person name="Fineran P.C."/>
            <person name="Salmond G.P.C."/>
        </authorList>
    </citation>
    <scope>NUCLEOTIDE SEQUENCE [LARGE SCALE GENOMIC DNA]</scope>
</reference>
<accession>K9L5N3</accession>
<keyword evidence="1" id="KW-0540">Nuclease</keyword>
<organism evidence="1 2">
    <name type="scientific">Pectobacterium phage phiTE</name>
    <dbReference type="NCBI Taxonomy" id="1116482"/>
    <lineage>
        <taxon>Viruses</taxon>
        <taxon>Duplodnaviria</taxon>
        <taxon>Heunggongvirae</taxon>
        <taxon>Uroviricota</taxon>
        <taxon>Caudoviricetes</taxon>
        <taxon>Vequintavirinae</taxon>
        <taxon>Certrevirus</taxon>
        <taxon>Certrevirus phiTE</taxon>
    </lineage>
</organism>
<name>K9L5N3_9CAUD</name>
<keyword evidence="2" id="KW-1185">Reference proteome</keyword>
<reference evidence="1 2" key="2">
    <citation type="journal article" date="2012" name="PLoS Genet.">
        <title>Viral evasion of a bacterial suicide system by RNA-based molecular mimicry enables infectious altruism.</title>
        <authorList>
            <person name="Blower T.R."/>
            <person name="Evans T.J."/>
            <person name="Przybilski R."/>
            <person name="Fineran P.C."/>
            <person name="Salmond G.P."/>
        </authorList>
    </citation>
    <scope>NUCLEOTIDE SEQUENCE [LARGE SCALE GENOMIC DNA]</scope>
</reference>
<keyword evidence="1" id="KW-0378">Hydrolase</keyword>
<sequence>MKITEKEELVGYPIIKNWQDILTDDVIINLDLDQTAFVAAAGAEKRTVLVTHKKSGRQMEFKNRTEFYGRQQTVVGGWLKDQNTNMEAKMAAAGREFIPWTRYDFTIEDKQYPEPVENCLHLLKIKINAIIEHIGGGARGVGVLGGSGNFRLALPTPEIYKGNREDTIRPLLLSECRDYVQRKYGAVVIDGIEADDYLTMKQYGGWLHYKKTGKFNQIVASFDKDQVQCPGLIFNTMRDSTERDWKHPELWLIDDSMGEIWMEKGKVKGWGKKFFGYQMLFGDQSDNVKPYQTFEKIRFGETSAFKVISPCQDDKAMWSAIVEQYKQWFPDGVAFTDHMGVDRKFTAGQWASVIFQAVYMKRTPEDNTTLGHVLRSTGVV</sequence>
<dbReference type="GeneID" id="14515366"/>
<dbReference type="RefSeq" id="YP_007392633.1">
    <property type="nucleotide sequence ID" value="NC_020201.1"/>
</dbReference>
<dbReference type="EMBL" id="JQ015307">
    <property type="protein sequence ID" value="AEZ66337.1"/>
    <property type="molecule type" value="Genomic_DNA"/>
</dbReference>
<dbReference type="KEGG" id="vg:14515366"/>
<evidence type="ECO:0000313" key="2">
    <source>
        <dbReference type="Proteomes" id="UP000010999"/>
    </source>
</evidence>
<dbReference type="Proteomes" id="UP000010999">
    <property type="component" value="Segment"/>
</dbReference>
<dbReference type="GO" id="GO:0004527">
    <property type="term" value="F:exonuclease activity"/>
    <property type="evidence" value="ECO:0007669"/>
    <property type="project" value="UniProtKB-KW"/>
</dbReference>